<sequence length="464" mass="47734">MLPAALALDAIPGGSHGPAVRVVADTANSFYVMSQNVSGTAFAYHFIRHIGGNSATDLAGSWPNWRYAGCAEFPSSPVPPTATPLRTFSNDIGAQDYAFVLPTSAGKFAGSYHGVGADGSLTAESLTIDGRAFDPTSRGAIGSQIVLTHSVSITDGTSTVTVTGFKVTINASGIFFDPGTISSTAVLPTAFIGMGIATGTFDEGSFTLASGGIVYKAPISVGATTYGRTYLQKANMVSLRRTSDGATVRFTTNAPTIAGYRRTSVVRDTTLDRSKFYFDFGNADRAFGSVTGIAWSQIYELGAAGAAKFAANLIRNGTFGSNVTGWTVPRTGGSIAWNAANGGVLRQTRGATSGDARAIQAVTTTVGVPHLLAAENSFMPTVAGTSSNPGSLGLTNAASGSTATPAPAYSPVAFDRNGYNAHVVIPTATTQYAMLLMRAGTESGNDATIGTCDWDNVGLFPLTP</sequence>
<protein>
    <submittedName>
        <fullName evidence="1">Uncharacterized protein</fullName>
    </submittedName>
</protein>
<dbReference type="Proteomes" id="UP000290819">
    <property type="component" value="Unassembled WGS sequence"/>
</dbReference>
<dbReference type="OrthoDB" id="8482495at2"/>
<gene>
    <name evidence="1" type="ORF">B5V03_35320</name>
</gene>
<accession>A0A4Q1UK93</accession>
<proteinExistence type="predicted"/>
<comment type="caution">
    <text evidence="1">The sequence shown here is derived from an EMBL/GenBank/DDBJ whole genome shotgun (WGS) entry which is preliminary data.</text>
</comment>
<reference evidence="1 2" key="1">
    <citation type="submission" date="2017-03" db="EMBL/GenBank/DDBJ databases">
        <authorList>
            <person name="Safronova V.I."/>
            <person name="Sazanova A.L."/>
            <person name="Chirak E.R."/>
        </authorList>
    </citation>
    <scope>NUCLEOTIDE SEQUENCE [LARGE SCALE GENOMIC DNA]</scope>
    <source>
        <strain evidence="1 2">Opo-243</strain>
    </source>
</reference>
<dbReference type="AlphaFoldDB" id="A0A4Q1UK93"/>
<evidence type="ECO:0000313" key="1">
    <source>
        <dbReference type="EMBL" id="RXT35158.1"/>
    </source>
</evidence>
<organism evidence="1 2">
    <name type="scientific">Bradyrhizobium betae</name>
    <dbReference type="NCBI Taxonomy" id="244734"/>
    <lineage>
        <taxon>Bacteria</taxon>
        <taxon>Pseudomonadati</taxon>
        <taxon>Pseudomonadota</taxon>
        <taxon>Alphaproteobacteria</taxon>
        <taxon>Hyphomicrobiales</taxon>
        <taxon>Nitrobacteraceae</taxon>
        <taxon>Bradyrhizobium</taxon>
    </lineage>
</organism>
<keyword evidence="2" id="KW-1185">Reference proteome</keyword>
<name>A0A4Q1UK93_9BRAD</name>
<evidence type="ECO:0000313" key="2">
    <source>
        <dbReference type="Proteomes" id="UP000290819"/>
    </source>
</evidence>
<dbReference type="EMBL" id="MZXW01000053">
    <property type="protein sequence ID" value="RXT35158.1"/>
    <property type="molecule type" value="Genomic_DNA"/>
</dbReference>